<protein>
    <submittedName>
        <fullName evidence="8">MFS transporter</fullName>
    </submittedName>
</protein>
<name>A0A9X1YLK1_9BURK</name>
<feature type="transmembrane region" description="Helical" evidence="7">
    <location>
        <begin position="330"/>
        <end position="351"/>
    </location>
</feature>
<proteinExistence type="predicted"/>
<keyword evidence="3 7" id="KW-0812">Transmembrane</keyword>
<dbReference type="GO" id="GO:0012505">
    <property type="term" value="C:endomembrane system"/>
    <property type="evidence" value="ECO:0007669"/>
    <property type="project" value="UniProtKB-SubCell"/>
</dbReference>
<organism evidence="8 9">
    <name type="scientific">Scleromatobacter humisilvae</name>
    <dbReference type="NCBI Taxonomy" id="2897159"/>
    <lineage>
        <taxon>Bacteria</taxon>
        <taxon>Pseudomonadati</taxon>
        <taxon>Pseudomonadota</taxon>
        <taxon>Betaproteobacteria</taxon>
        <taxon>Burkholderiales</taxon>
        <taxon>Sphaerotilaceae</taxon>
        <taxon>Scleromatobacter</taxon>
    </lineage>
</organism>
<keyword evidence="5 7" id="KW-0472">Membrane</keyword>
<dbReference type="GO" id="GO:0005886">
    <property type="term" value="C:plasma membrane"/>
    <property type="evidence" value="ECO:0007669"/>
    <property type="project" value="TreeGrafter"/>
</dbReference>
<feature type="transmembrane region" description="Helical" evidence="7">
    <location>
        <begin position="135"/>
        <end position="153"/>
    </location>
</feature>
<keyword evidence="4 7" id="KW-1133">Transmembrane helix</keyword>
<feature type="region of interest" description="Disordered" evidence="6">
    <location>
        <begin position="1"/>
        <end position="28"/>
    </location>
</feature>
<keyword evidence="9" id="KW-1185">Reference proteome</keyword>
<dbReference type="Gene3D" id="1.20.1250.20">
    <property type="entry name" value="MFS general substrate transporter like domains"/>
    <property type="match status" value="1"/>
</dbReference>
<dbReference type="InterPro" id="IPR036259">
    <property type="entry name" value="MFS_trans_sf"/>
</dbReference>
<accession>A0A9X1YLK1</accession>
<dbReference type="SUPFAM" id="SSF103473">
    <property type="entry name" value="MFS general substrate transporter"/>
    <property type="match status" value="1"/>
</dbReference>
<comment type="caution">
    <text evidence="8">The sequence shown here is derived from an EMBL/GenBank/DDBJ whole genome shotgun (WGS) entry which is preliminary data.</text>
</comment>
<sequence>MTTTTPSLADGGYEFRPEDRPSFPGGPFSPPHPPLRRLAYAAIGLWIGATTTFVNATVTVNVPNLSGEHAAYVAELSWLPAIYVAANSCANTMLVKARAQFSMPGVMRALLLVYIAIAAAQFFLTGFAAEAVVRFVSGVVAGGMTTTGIYYLLQVVPPKARAVAMVTGLGMTQLGTPLARLIPVDLLSEGGWFGQHCLELATGITTLTLITLLPLPPTPRSKLFQPLDFVTVALLLPAVLMICGVLNRGRLAWWTDTPWLGVVLAIAIPLLAAAIAIEASRERPLIQVGWIGTRDFLGFIAIAFLMRLALAEQTYGAVGLLTAGNLDNDQLRTLFCWVIVSMLAGIVACVLTVSERAIPRQVIVASLAIAAGAWMDSRANDLTRPEQLYLSQSLIGFGTCLFIGPTMAHGILKVMRLGADYFVTLVVVFSMTQNIGGLVGSALLGSYQTIATRAHFQELAERMPAGDVQVANRVAGSTRALACTVADPALRAQQGGAALVASMTREATVLAFNDVFRLVWRLALATALLVVVLLLLAAVRPIRRTEPT</sequence>
<dbReference type="EMBL" id="JAJLJH010000003">
    <property type="protein sequence ID" value="MCK9687130.1"/>
    <property type="molecule type" value="Genomic_DNA"/>
</dbReference>
<reference evidence="8" key="1">
    <citation type="submission" date="2021-11" db="EMBL/GenBank/DDBJ databases">
        <title>BS-T2-15 a new species belonging to the Comamonadaceae family isolated from the soil of a French oak forest.</title>
        <authorList>
            <person name="Mieszkin S."/>
            <person name="Alain K."/>
        </authorList>
    </citation>
    <scope>NUCLEOTIDE SEQUENCE</scope>
    <source>
        <strain evidence="8">BS-T2-15</strain>
    </source>
</reference>
<dbReference type="PANTHER" id="PTHR23501:SF191">
    <property type="entry name" value="VACUOLAR BASIC AMINO ACID TRANSPORTER 4"/>
    <property type="match status" value="1"/>
</dbReference>
<evidence type="ECO:0000256" key="4">
    <source>
        <dbReference type="ARBA" id="ARBA00022989"/>
    </source>
</evidence>
<feature type="transmembrane region" description="Helical" evidence="7">
    <location>
        <begin position="227"/>
        <end position="247"/>
    </location>
</feature>
<feature type="transmembrane region" description="Helical" evidence="7">
    <location>
        <begin position="291"/>
        <end position="310"/>
    </location>
</feature>
<feature type="transmembrane region" description="Helical" evidence="7">
    <location>
        <begin position="160"/>
        <end position="181"/>
    </location>
</feature>
<feature type="transmembrane region" description="Helical" evidence="7">
    <location>
        <begin position="387"/>
        <end position="409"/>
    </location>
</feature>
<feature type="transmembrane region" description="Helical" evidence="7">
    <location>
        <begin position="78"/>
        <end position="97"/>
    </location>
</feature>
<dbReference type="RefSeq" id="WP_275683162.1">
    <property type="nucleotide sequence ID" value="NZ_JAJLJH010000003.1"/>
</dbReference>
<feature type="transmembrane region" description="Helical" evidence="7">
    <location>
        <begin position="259"/>
        <end position="279"/>
    </location>
</feature>
<evidence type="ECO:0000256" key="7">
    <source>
        <dbReference type="SAM" id="Phobius"/>
    </source>
</evidence>
<evidence type="ECO:0000313" key="8">
    <source>
        <dbReference type="EMBL" id="MCK9687130.1"/>
    </source>
</evidence>
<dbReference type="GO" id="GO:0022857">
    <property type="term" value="F:transmembrane transporter activity"/>
    <property type="evidence" value="ECO:0007669"/>
    <property type="project" value="TreeGrafter"/>
</dbReference>
<gene>
    <name evidence="8" type="ORF">LPC04_15570</name>
</gene>
<feature type="transmembrane region" description="Helical" evidence="7">
    <location>
        <begin position="38"/>
        <end position="58"/>
    </location>
</feature>
<comment type="subcellular location">
    <subcellularLocation>
        <location evidence="1">Endomembrane system</location>
        <topology evidence="1">Multi-pass membrane protein</topology>
    </subcellularLocation>
</comment>
<evidence type="ECO:0000313" key="9">
    <source>
        <dbReference type="Proteomes" id="UP001139353"/>
    </source>
</evidence>
<feature type="transmembrane region" description="Helical" evidence="7">
    <location>
        <begin position="518"/>
        <end position="539"/>
    </location>
</feature>
<dbReference type="AlphaFoldDB" id="A0A9X1YLK1"/>
<feature type="transmembrane region" description="Helical" evidence="7">
    <location>
        <begin position="358"/>
        <end position="375"/>
    </location>
</feature>
<evidence type="ECO:0000256" key="2">
    <source>
        <dbReference type="ARBA" id="ARBA00022448"/>
    </source>
</evidence>
<evidence type="ECO:0000256" key="6">
    <source>
        <dbReference type="SAM" id="MobiDB-lite"/>
    </source>
</evidence>
<dbReference type="PANTHER" id="PTHR23501">
    <property type="entry name" value="MAJOR FACILITATOR SUPERFAMILY"/>
    <property type="match status" value="1"/>
</dbReference>
<evidence type="ECO:0000256" key="1">
    <source>
        <dbReference type="ARBA" id="ARBA00004127"/>
    </source>
</evidence>
<feature type="transmembrane region" description="Helical" evidence="7">
    <location>
        <begin position="193"/>
        <end position="215"/>
    </location>
</feature>
<dbReference type="Proteomes" id="UP001139353">
    <property type="component" value="Unassembled WGS sequence"/>
</dbReference>
<keyword evidence="2" id="KW-0813">Transport</keyword>
<evidence type="ECO:0000256" key="3">
    <source>
        <dbReference type="ARBA" id="ARBA00022692"/>
    </source>
</evidence>
<evidence type="ECO:0000256" key="5">
    <source>
        <dbReference type="ARBA" id="ARBA00023136"/>
    </source>
</evidence>
<feature type="transmembrane region" description="Helical" evidence="7">
    <location>
        <begin position="109"/>
        <end position="129"/>
    </location>
</feature>
<feature type="transmembrane region" description="Helical" evidence="7">
    <location>
        <begin position="421"/>
        <end position="444"/>
    </location>
</feature>